<sequence>MAKEPSKQSPDGQSPGPARTSRLRLGQSGQLIEGKAVRWWRVERNLPLPSLMTLLDTAHTVVRRDGAGAVETLDADQREAARTWLPDRLQQPGTGLSDELTYSAERYTDEQGSTLILLQGNC</sequence>
<dbReference type="EMBL" id="BAAAYN010000078">
    <property type="protein sequence ID" value="GAA3398128.1"/>
    <property type="molecule type" value="Genomic_DNA"/>
</dbReference>
<protein>
    <submittedName>
        <fullName evidence="2">Uncharacterized protein</fullName>
    </submittedName>
</protein>
<evidence type="ECO:0000313" key="3">
    <source>
        <dbReference type="Proteomes" id="UP001501676"/>
    </source>
</evidence>
<comment type="caution">
    <text evidence="2">The sequence shown here is derived from an EMBL/GenBank/DDBJ whole genome shotgun (WGS) entry which is preliminary data.</text>
</comment>
<dbReference type="Proteomes" id="UP001501676">
    <property type="component" value="Unassembled WGS sequence"/>
</dbReference>
<feature type="region of interest" description="Disordered" evidence="1">
    <location>
        <begin position="1"/>
        <end position="27"/>
    </location>
</feature>
<keyword evidence="3" id="KW-1185">Reference proteome</keyword>
<gene>
    <name evidence="2" type="ORF">GCM10020369_80620</name>
</gene>
<name>A0ABP6TD55_9ACTN</name>
<proteinExistence type="predicted"/>
<reference evidence="3" key="1">
    <citation type="journal article" date="2019" name="Int. J. Syst. Evol. Microbiol.">
        <title>The Global Catalogue of Microorganisms (GCM) 10K type strain sequencing project: providing services to taxonomists for standard genome sequencing and annotation.</title>
        <authorList>
            <consortium name="The Broad Institute Genomics Platform"/>
            <consortium name="The Broad Institute Genome Sequencing Center for Infectious Disease"/>
            <person name="Wu L."/>
            <person name="Ma J."/>
        </authorList>
    </citation>
    <scope>NUCLEOTIDE SEQUENCE [LARGE SCALE GENOMIC DNA]</scope>
    <source>
        <strain evidence="3">JCM 9458</strain>
    </source>
</reference>
<accession>A0ABP6TD55</accession>
<evidence type="ECO:0000256" key="1">
    <source>
        <dbReference type="SAM" id="MobiDB-lite"/>
    </source>
</evidence>
<evidence type="ECO:0000313" key="2">
    <source>
        <dbReference type="EMBL" id="GAA3398128.1"/>
    </source>
</evidence>
<organism evidence="2 3">
    <name type="scientific">Cryptosporangium minutisporangium</name>
    <dbReference type="NCBI Taxonomy" id="113569"/>
    <lineage>
        <taxon>Bacteria</taxon>
        <taxon>Bacillati</taxon>
        <taxon>Actinomycetota</taxon>
        <taxon>Actinomycetes</taxon>
        <taxon>Cryptosporangiales</taxon>
        <taxon>Cryptosporangiaceae</taxon>
        <taxon>Cryptosporangium</taxon>
    </lineage>
</organism>